<sequence length="328" mass="34732">MFHKSLLFLALIALVVAGCADPEKTPIVTQDTLLFGAFPRLVELRAGEFDLANLATSAYEMEVDFVDNAGGEDVAQYNIYVAFDDNSTAGGRQDYSTESKLFKTYEPSDFRAGPNGNLGVDVSIPFSEVAAFVGVPIDSVLSGDRFQVKTEVVKEDGRVFGSANSTSAVTSAFGGIFDFNINATCPLPDDRFSGEYTITYGYVYDEFALFGAPVQALGNEPFSRTVTLSTVAGSTTRRTFDVGVYVAPGYNFNGGTVTLDFACNEVRSTAIDSGAGCGSGSIAATQKGTAPFSLTDDSSFTIEYTDFGATDGGCGVAGRDFSLVFTKN</sequence>
<dbReference type="Proteomes" id="UP000308528">
    <property type="component" value="Unassembled WGS sequence"/>
</dbReference>
<dbReference type="PROSITE" id="PS51257">
    <property type="entry name" value="PROKAR_LIPOPROTEIN"/>
    <property type="match status" value="1"/>
</dbReference>
<feature type="signal peptide" evidence="1">
    <location>
        <begin position="1"/>
        <end position="20"/>
    </location>
</feature>
<feature type="chain" id="PRO_5020239586" description="DUF1735 domain-containing protein" evidence="1">
    <location>
        <begin position="21"/>
        <end position="328"/>
    </location>
</feature>
<organism evidence="2 3">
    <name type="scientific">Neolewinella litorea</name>
    <dbReference type="NCBI Taxonomy" id="2562452"/>
    <lineage>
        <taxon>Bacteria</taxon>
        <taxon>Pseudomonadati</taxon>
        <taxon>Bacteroidota</taxon>
        <taxon>Saprospiria</taxon>
        <taxon>Saprospirales</taxon>
        <taxon>Lewinellaceae</taxon>
        <taxon>Neolewinella</taxon>
    </lineage>
</organism>
<evidence type="ECO:0008006" key="4">
    <source>
        <dbReference type="Google" id="ProtNLM"/>
    </source>
</evidence>
<protein>
    <recommendedName>
        <fullName evidence="4">DUF1735 domain-containing protein</fullName>
    </recommendedName>
</protein>
<dbReference type="AlphaFoldDB" id="A0A4V3XLB9"/>
<name>A0A4V3XLB9_9BACT</name>
<gene>
    <name evidence="2" type="ORF">E4021_05865</name>
</gene>
<dbReference type="EMBL" id="SRSF01000002">
    <property type="protein sequence ID" value="THH40263.1"/>
    <property type="molecule type" value="Genomic_DNA"/>
</dbReference>
<keyword evidence="1" id="KW-0732">Signal</keyword>
<proteinExistence type="predicted"/>
<comment type="caution">
    <text evidence="2">The sequence shown here is derived from an EMBL/GenBank/DDBJ whole genome shotgun (WGS) entry which is preliminary data.</text>
</comment>
<dbReference type="OrthoDB" id="820612at2"/>
<reference evidence="2 3" key="1">
    <citation type="submission" date="2019-04" db="EMBL/GenBank/DDBJ databases">
        <title>Lewinella litorea sp. nov., isolated from a marine sand.</title>
        <authorList>
            <person name="Yoon J.-H."/>
        </authorList>
    </citation>
    <scope>NUCLEOTIDE SEQUENCE [LARGE SCALE GENOMIC DNA]</scope>
    <source>
        <strain evidence="2 3">HSMS-39</strain>
    </source>
</reference>
<keyword evidence="3" id="KW-1185">Reference proteome</keyword>
<evidence type="ECO:0000256" key="1">
    <source>
        <dbReference type="SAM" id="SignalP"/>
    </source>
</evidence>
<dbReference type="RefSeq" id="WP_136457353.1">
    <property type="nucleotide sequence ID" value="NZ_SRSF01000002.1"/>
</dbReference>
<accession>A0A4V3XLB9</accession>
<evidence type="ECO:0000313" key="2">
    <source>
        <dbReference type="EMBL" id="THH40263.1"/>
    </source>
</evidence>
<evidence type="ECO:0000313" key="3">
    <source>
        <dbReference type="Proteomes" id="UP000308528"/>
    </source>
</evidence>